<dbReference type="InterPro" id="IPR001429">
    <property type="entry name" value="P2X_purnocptor"/>
</dbReference>
<evidence type="ECO:0000256" key="6">
    <source>
        <dbReference type="ARBA" id="ARBA00023065"/>
    </source>
</evidence>
<keyword evidence="3" id="KW-0813">Transport</keyword>
<proteinExistence type="inferred from homology"/>
<keyword evidence="12" id="KW-1185">Reference proteome</keyword>
<dbReference type="Gene3D" id="2.60.490.10">
    <property type="entry name" value="atp-gated p2x4 ion channel domain"/>
    <property type="match status" value="3"/>
</dbReference>
<dbReference type="Proteomes" id="UP001164746">
    <property type="component" value="Chromosome 4"/>
</dbReference>
<sequence length="366" mass="41491">MDPRKHRYAIIFQKGYQEFDNVQGAITTKLKGVAETKNVFSSNSSRIWDVNDYVVPPQENLAFFVTTNLIVTDGQQMGVPNPPALAIAEKFTVFIKNNIEFPKFGVKRRNIPSNRDVSALANCRYDPNTDTQCPIFQLKTIVSGADIESFNAIAVKVPTHLGYKRLYRGNKEILCIRRNIVGFDDQNELRNCRFKLEDDKYKFCPIFVLGDIATYAGTQFVNIAQKGGVIQILISWNCNLDHGAENCLPEYSFRRLDEENDVLSPGYNFRFSRYYKDENGTDTRTLFKAYGIKFILTLQGRAGKFSIVPLVLNIGSGLALLSVATIICDIVVLYVLKSRALYKEKKYLEVVGDDAYEEMRDDSRAG</sequence>
<dbReference type="InterPro" id="IPR027309">
    <property type="entry name" value="P2X_extracellular_dom_sf"/>
</dbReference>
<keyword evidence="9" id="KW-0407">Ion channel</keyword>
<dbReference type="PANTHER" id="PTHR10125:SF31">
    <property type="entry name" value="P2X RECEPTOR E"/>
    <property type="match status" value="1"/>
</dbReference>
<evidence type="ECO:0000256" key="9">
    <source>
        <dbReference type="ARBA" id="ARBA00023303"/>
    </source>
</evidence>
<keyword evidence="7 10" id="KW-0472">Membrane</keyword>
<name>A0ABY7E1R9_MYAAR</name>
<keyword evidence="4 10" id="KW-0812">Transmembrane</keyword>
<keyword evidence="5 10" id="KW-1133">Transmembrane helix</keyword>
<keyword evidence="8" id="KW-1071">Ligand-gated ion channel</keyword>
<evidence type="ECO:0000256" key="10">
    <source>
        <dbReference type="SAM" id="Phobius"/>
    </source>
</evidence>
<evidence type="ECO:0000256" key="2">
    <source>
        <dbReference type="ARBA" id="ARBA00009848"/>
    </source>
</evidence>
<organism evidence="11 12">
    <name type="scientific">Mya arenaria</name>
    <name type="common">Soft-shell clam</name>
    <dbReference type="NCBI Taxonomy" id="6604"/>
    <lineage>
        <taxon>Eukaryota</taxon>
        <taxon>Metazoa</taxon>
        <taxon>Spiralia</taxon>
        <taxon>Lophotrochozoa</taxon>
        <taxon>Mollusca</taxon>
        <taxon>Bivalvia</taxon>
        <taxon>Autobranchia</taxon>
        <taxon>Heteroconchia</taxon>
        <taxon>Euheterodonta</taxon>
        <taxon>Imparidentia</taxon>
        <taxon>Neoheterodontei</taxon>
        <taxon>Myida</taxon>
        <taxon>Myoidea</taxon>
        <taxon>Myidae</taxon>
        <taxon>Mya</taxon>
    </lineage>
</organism>
<dbReference type="EMBL" id="CP111015">
    <property type="protein sequence ID" value="WAR03948.1"/>
    <property type="molecule type" value="Genomic_DNA"/>
</dbReference>
<evidence type="ECO:0000256" key="3">
    <source>
        <dbReference type="ARBA" id="ARBA00022448"/>
    </source>
</evidence>
<evidence type="ECO:0000313" key="11">
    <source>
        <dbReference type="EMBL" id="WAR03948.1"/>
    </source>
</evidence>
<evidence type="ECO:0000256" key="5">
    <source>
        <dbReference type="ARBA" id="ARBA00022989"/>
    </source>
</evidence>
<evidence type="ECO:0000256" key="7">
    <source>
        <dbReference type="ARBA" id="ARBA00023136"/>
    </source>
</evidence>
<gene>
    <name evidence="11" type="ORF">MAR_010506</name>
</gene>
<evidence type="ECO:0000256" key="1">
    <source>
        <dbReference type="ARBA" id="ARBA00004308"/>
    </source>
</evidence>
<accession>A0ABY7E1R9</accession>
<dbReference type="PANTHER" id="PTHR10125">
    <property type="entry name" value="P2X PURINOCEPTOR"/>
    <property type="match status" value="1"/>
</dbReference>
<dbReference type="PRINTS" id="PR01307">
    <property type="entry name" value="P2XRECEPTOR"/>
</dbReference>
<evidence type="ECO:0000313" key="12">
    <source>
        <dbReference type="Proteomes" id="UP001164746"/>
    </source>
</evidence>
<protein>
    <submittedName>
        <fullName evidence="11">P2RX4-like protein</fullName>
    </submittedName>
</protein>
<evidence type="ECO:0000256" key="8">
    <source>
        <dbReference type="ARBA" id="ARBA00023286"/>
    </source>
</evidence>
<dbReference type="InterPro" id="IPR059116">
    <property type="entry name" value="P2X_receptor"/>
</dbReference>
<comment type="similarity">
    <text evidence="2">Belongs to the P2X receptor family.</text>
</comment>
<reference evidence="11" key="1">
    <citation type="submission" date="2022-11" db="EMBL/GenBank/DDBJ databases">
        <title>Centuries of genome instability and evolution in soft-shell clam transmissible cancer (bioRxiv).</title>
        <authorList>
            <person name="Hart S.F.M."/>
            <person name="Yonemitsu M.A."/>
            <person name="Giersch R.M."/>
            <person name="Beal B.F."/>
            <person name="Arriagada G."/>
            <person name="Davis B.W."/>
            <person name="Ostrander E.A."/>
            <person name="Goff S.P."/>
            <person name="Metzger M.J."/>
        </authorList>
    </citation>
    <scope>NUCLEOTIDE SEQUENCE</scope>
    <source>
        <strain evidence="11">MELC-2E11</strain>
        <tissue evidence="11">Siphon/mantle</tissue>
    </source>
</reference>
<feature type="transmembrane region" description="Helical" evidence="10">
    <location>
        <begin position="310"/>
        <end position="336"/>
    </location>
</feature>
<evidence type="ECO:0000256" key="4">
    <source>
        <dbReference type="ARBA" id="ARBA00022692"/>
    </source>
</evidence>
<dbReference type="Pfam" id="PF00864">
    <property type="entry name" value="P2X_receptor"/>
    <property type="match status" value="3"/>
</dbReference>
<keyword evidence="6" id="KW-0406">Ion transport</keyword>
<comment type="subcellular location">
    <subcellularLocation>
        <location evidence="1">Endomembrane system</location>
    </subcellularLocation>
</comment>